<keyword evidence="11" id="KW-0325">Glycoprotein</keyword>
<dbReference type="SMART" id="SM00020">
    <property type="entry name" value="Tryp_SPc"/>
    <property type="match status" value="1"/>
</dbReference>
<evidence type="ECO:0000256" key="6">
    <source>
        <dbReference type="ARBA" id="ARBA00022670"/>
    </source>
</evidence>
<organism evidence="19 20">
    <name type="scientific">Podarcis muralis</name>
    <name type="common">Wall lizard</name>
    <name type="synonym">Lacerta muralis</name>
    <dbReference type="NCBI Taxonomy" id="64176"/>
    <lineage>
        <taxon>Eukaryota</taxon>
        <taxon>Metazoa</taxon>
        <taxon>Chordata</taxon>
        <taxon>Craniata</taxon>
        <taxon>Vertebrata</taxon>
        <taxon>Euteleostomi</taxon>
        <taxon>Lepidosauria</taxon>
        <taxon>Squamata</taxon>
        <taxon>Bifurcata</taxon>
        <taxon>Unidentata</taxon>
        <taxon>Episquamata</taxon>
        <taxon>Laterata</taxon>
        <taxon>Lacertibaenia</taxon>
        <taxon>Lacertidae</taxon>
        <taxon>Podarcis</taxon>
    </lineage>
</organism>
<name>A0A670JNS1_PODMU</name>
<reference evidence="19" key="3">
    <citation type="submission" date="2025-09" db="UniProtKB">
        <authorList>
            <consortium name="Ensembl"/>
        </authorList>
    </citation>
    <scope>IDENTIFICATION</scope>
</reference>
<dbReference type="PANTHER" id="PTHR24264:SF43">
    <property type="entry name" value="HEPATOCYTE GROWTH FACTOR ACTIVATOR"/>
    <property type="match status" value="1"/>
</dbReference>
<feature type="domain" description="Kringle" evidence="16">
    <location>
        <begin position="158"/>
        <end position="240"/>
    </location>
</feature>
<dbReference type="AlphaFoldDB" id="A0A670JNS1"/>
<dbReference type="GeneTree" id="ENSGT00940000159778"/>
<dbReference type="InterPro" id="IPR018114">
    <property type="entry name" value="TRYPSIN_HIS"/>
</dbReference>
<accession>A0A670JNS1</accession>
<dbReference type="Pfam" id="PF00089">
    <property type="entry name" value="Trypsin"/>
    <property type="match status" value="1"/>
</dbReference>
<dbReference type="InterPro" id="IPR013806">
    <property type="entry name" value="Kringle-like"/>
</dbReference>
<keyword evidence="9 14" id="KW-0720">Serine protease</keyword>
<keyword evidence="5 13" id="KW-0420">Kringle</keyword>
<evidence type="ECO:0000256" key="12">
    <source>
        <dbReference type="PROSITE-ProRule" id="PRU00076"/>
    </source>
</evidence>
<reference evidence="19 20" key="1">
    <citation type="journal article" date="2019" name="Proc. Natl. Acad. Sci. U.S.A.">
        <title>Regulatory changes in pterin and carotenoid genes underlie balanced color polymorphisms in the wall lizard.</title>
        <authorList>
            <person name="Andrade P."/>
            <person name="Pinho C."/>
            <person name="Perez I de Lanuza G."/>
            <person name="Afonso S."/>
            <person name="Brejcha J."/>
            <person name="Rubin C.J."/>
            <person name="Wallerman O."/>
            <person name="Pereira P."/>
            <person name="Sabatino S.J."/>
            <person name="Bellati A."/>
            <person name="Pellitteri-Rosa D."/>
            <person name="Bosakova Z."/>
            <person name="Bunikis I."/>
            <person name="Carretero M.A."/>
            <person name="Feiner N."/>
            <person name="Marsik P."/>
            <person name="Pauperio F."/>
            <person name="Salvi D."/>
            <person name="Soler L."/>
            <person name="While G.M."/>
            <person name="Uller T."/>
            <person name="Font E."/>
            <person name="Andersson L."/>
            <person name="Carneiro M."/>
        </authorList>
    </citation>
    <scope>NUCLEOTIDE SEQUENCE</scope>
</reference>
<evidence type="ECO:0000256" key="10">
    <source>
        <dbReference type="ARBA" id="ARBA00023157"/>
    </source>
</evidence>
<dbReference type="SUPFAM" id="SSF57603">
    <property type="entry name" value="FnI-like domain"/>
    <property type="match status" value="1"/>
</dbReference>
<dbReference type="Pfam" id="PF00039">
    <property type="entry name" value="fn1"/>
    <property type="match status" value="1"/>
</dbReference>
<keyword evidence="3" id="KW-0964">Secreted</keyword>
<evidence type="ECO:0000256" key="1">
    <source>
        <dbReference type="ARBA" id="ARBA00004613"/>
    </source>
</evidence>
<keyword evidence="8 14" id="KW-0378">Hydrolase</keyword>
<evidence type="ECO:0000259" key="15">
    <source>
        <dbReference type="PROSITE" id="PS50026"/>
    </source>
</evidence>
<dbReference type="CDD" id="cd00108">
    <property type="entry name" value="KR"/>
    <property type="match status" value="1"/>
</dbReference>
<dbReference type="FunFam" id="2.40.20.10:FF:000001">
    <property type="entry name" value="Urokinase-type plasminogen activator"/>
    <property type="match status" value="1"/>
</dbReference>
<comment type="similarity">
    <text evidence="2">Belongs to the peptidase S1 family. Snake venom subfamily.</text>
</comment>
<evidence type="ECO:0000256" key="8">
    <source>
        <dbReference type="ARBA" id="ARBA00022801"/>
    </source>
</evidence>
<dbReference type="Gene3D" id="2.40.20.10">
    <property type="entry name" value="Plasminogen Kringle 4"/>
    <property type="match status" value="1"/>
</dbReference>
<dbReference type="Gene3D" id="2.10.25.10">
    <property type="entry name" value="Laminin"/>
    <property type="match status" value="1"/>
</dbReference>
<evidence type="ECO:0000256" key="13">
    <source>
        <dbReference type="PROSITE-ProRule" id="PRU00121"/>
    </source>
</evidence>
<evidence type="ECO:0000256" key="14">
    <source>
        <dbReference type="RuleBase" id="RU363034"/>
    </source>
</evidence>
<dbReference type="PROSITE" id="PS50070">
    <property type="entry name" value="KRINGLE_2"/>
    <property type="match status" value="1"/>
</dbReference>
<dbReference type="PROSITE" id="PS00022">
    <property type="entry name" value="EGF_1"/>
    <property type="match status" value="1"/>
</dbReference>
<dbReference type="Pfam" id="PF00051">
    <property type="entry name" value="Kringle"/>
    <property type="match status" value="1"/>
</dbReference>
<dbReference type="PRINTS" id="PR00722">
    <property type="entry name" value="CHYMOTRYPSIN"/>
</dbReference>
<dbReference type="InterPro" id="IPR050127">
    <property type="entry name" value="Serine_Proteases_S1"/>
</dbReference>
<proteinExistence type="inferred from homology"/>
<dbReference type="InterPro" id="IPR001314">
    <property type="entry name" value="Peptidase_S1A"/>
</dbReference>
<dbReference type="PROSITE" id="PS00135">
    <property type="entry name" value="TRYPSIN_SER"/>
    <property type="match status" value="1"/>
</dbReference>
<evidence type="ECO:0000256" key="11">
    <source>
        <dbReference type="ARBA" id="ARBA00023180"/>
    </source>
</evidence>
<dbReference type="InterPro" id="IPR033116">
    <property type="entry name" value="TRYPSIN_SER"/>
</dbReference>
<evidence type="ECO:0000256" key="7">
    <source>
        <dbReference type="ARBA" id="ARBA00022729"/>
    </source>
</evidence>
<feature type="domain" description="Peptidase S1" evidence="17">
    <location>
        <begin position="281"/>
        <end position="519"/>
    </location>
</feature>
<dbReference type="GO" id="GO:0005615">
    <property type="term" value="C:extracellular space"/>
    <property type="evidence" value="ECO:0007669"/>
    <property type="project" value="TreeGrafter"/>
</dbReference>
<dbReference type="InterPro" id="IPR043504">
    <property type="entry name" value="Peptidase_S1_PA_chymotrypsin"/>
</dbReference>
<dbReference type="InterPro" id="IPR000001">
    <property type="entry name" value="Kringle"/>
</dbReference>
<keyword evidence="10 12" id="KW-1015">Disulfide bond</keyword>
<dbReference type="PRINTS" id="PR00018">
    <property type="entry name" value="KRINGLE"/>
</dbReference>
<dbReference type="CDD" id="cd00190">
    <property type="entry name" value="Tryp_SPc"/>
    <property type="match status" value="1"/>
</dbReference>
<dbReference type="GO" id="GO:0035821">
    <property type="term" value="P:modulation of process of another organism"/>
    <property type="evidence" value="ECO:0007669"/>
    <property type="project" value="UniProtKB-ARBA"/>
</dbReference>
<comment type="caution">
    <text evidence="12">Lacks conserved residue(s) required for the propagation of feature annotation.</text>
</comment>
<evidence type="ECO:0000259" key="18">
    <source>
        <dbReference type="PROSITE" id="PS51091"/>
    </source>
</evidence>
<dbReference type="PROSITE" id="PS00021">
    <property type="entry name" value="KRINGLE_1"/>
    <property type="match status" value="1"/>
</dbReference>
<evidence type="ECO:0000259" key="17">
    <source>
        <dbReference type="PROSITE" id="PS50240"/>
    </source>
</evidence>
<evidence type="ECO:0000313" key="20">
    <source>
        <dbReference type="Proteomes" id="UP000472272"/>
    </source>
</evidence>
<feature type="domain" description="EGF-like" evidence="15">
    <location>
        <begin position="114"/>
        <end position="152"/>
    </location>
</feature>
<keyword evidence="4 12" id="KW-0245">EGF-like domain</keyword>
<dbReference type="PROSITE" id="PS50026">
    <property type="entry name" value="EGF_3"/>
    <property type="match status" value="1"/>
</dbReference>
<feature type="disulfide bond" evidence="12">
    <location>
        <begin position="142"/>
        <end position="151"/>
    </location>
</feature>
<sequence length="531" mass="59411">CPCAAAPCVDCHSAPVGSSPCLHRSGCRSTPHGPAGNCRRGEGPVCRFPTGTWLVMVMDQMAWRQEHLHMHSKKCFDETLHEYFATGESWARIYQGIVQKCTCANNLINCQYAQHTGCTVNPCPHGSTCKKIVFTNETVCDCKTPWAGRHCNVGPSQHCYSGNGTDYRGIEKKTISGDNCLPWNSDLLYQELHADLVENPVQLGLGPHSYCRNPDEDKEPWCYTVKENSVSWEYCNVTLCRSRRRRPPPPPPPPETFDDFAVVQNLCGRRHKKRNFLRPRIIGGSSSLPGSHPWLASIYVGKNFCAGSLLRSCWVVTAAHCFADSPLRSTIRIVLGQHFFNMTTAVTQEFDVEKYFMHPDFTVYNPTENDIVLVKLKKVNQRCAVKSQFVRPICLPEKGMSFPDNQKCQIAGWGHLHENSSSYSKVLQETSVPIIPDYKCQNYDVYGADISENMFCAGHLDGKSDACQGDSGGPLACEKDGISYLYGIISWGDGCGKARKPGVYTRVTKYVDWINEKINRLQKSSRSSLPR</sequence>
<dbReference type="SUPFAM" id="SSF50494">
    <property type="entry name" value="Trypsin-like serine proteases"/>
    <property type="match status" value="1"/>
</dbReference>
<feature type="disulfide bond" evidence="12">
    <location>
        <begin position="123"/>
        <end position="140"/>
    </location>
</feature>
<dbReference type="SUPFAM" id="SSF57440">
    <property type="entry name" value="Kringle-like"/>
    <property type="match status" value="1"/>
</dbReference>
<evidence type="ECO:0000256" key="5">
    <source>
        <dbReference type="ARBA" id="ARBA00022572"/>
    </source>
</evidence>
<dbReference type="GO" id="GO:0004252">
    <property type="term" value="F:serine-type endopeptidase activity"/>
    <property type="evidence" value="ECO:0007669"/>
    <property type="project" value="InterPro"/>
</dbReference>
<dbReference type="InterPro" id="IPR009003">
    <property type="entry name" value="Peptidase_S1_PA"/>
</dbReference>
<evidence type="ECO:0000256" key="2">
    <source>
        <dbReference type="ARBA" id="ARBA00009228"/>
    </source>
</evidence>
<dbReference type="GO" id="GO:0005791">
    <property type="term" value="C:rough endoplasmic reticulum"/>
    <property type="evidence" value="ECO:0007669"/>
    <property type="project" value="TreeGrafter"/>
</dbReference>
<dbReference type="PROSITE" id="PS51091">
    <property type="entry name" value="FN1_2"/>
    <property type="match status" value="1"/>
</dbReference>
<dbReference type="InterPro" id="IPR038178">
    <property type="entry name" value="Kringle_sf"/>
</dbReference>
<dbReference type="Proteomes" id="UP000472272">
    <property type="component" value="Chromosome 9"/>
</dbReference>
<keyword evidence="7" id="KW-0732">Signal</keyword>
<dbReference type="SMART" id="SM00130">
    <property type="entry name" value="KR"/>
    <property type="match status" value="1"/>
</dbReference>
<dbReference type="PROSITE" id="PS01186">
    <property type="entry name" value="EGF_2"/>
    <property type="match status" value="1"/>
</dbReference>
<dbReference type="PROSITE" id="PS01253">
    <property type="entry name" value="FN1_1"/>
    <property type="match status" value="1"/>
</dbReference>
<dbReference type="InterPro" id="IPR018056">
    <property type="entry name" value="Kringle_CS"/>
</dbReference>
<evidence type="ECO:0000259" key="16">
    <source>
        <dbReference type="PROSITE" id="PS50070"/>
    </source>
</evidence>
<dbReference type="GO" id="GO:0031638">
    <property type="term" value="P:zymogen activation"/>
    <property type="evidence" value="ECO:0007669"/>
    <property type="project" value="TreeGrafter"/>
</dbReference>
<feature type="domain" description="Fibronectin type-I" evidence="18">
    <location>
        <begin position="73"/>
        <end position="113"/>
    </location>
</feature>
<dbReference type="CDD" id="cd00061">
    <property type="entry name" value="FN1"/>
    <property type="match status" value="1"/>
</dbReference>
<reference evidence="19" key="2">
    <citation type="submission" date="2025-08" db="UniProtKB">
        <authorList>
            <consortium name="Ensembl"/>
        </authorList>
    </citation>
    <scope>IDENTIFICATION</scope>
</reference>
<dbReference type="FunFam" id="2.40.10.10:FF:000061">
    <property type="entry name" value="Hepatocyte growth factor activator"/>
    <property type="match status" value="1"/>
</dbReference>
<keyword evidence="6 14" id="KW-0645">Protease</keyword>
<dbReference type="InterPro" id="IPR001254">
    <property type="entry name" value="Trypsin_dom"/>
</dbReference>
<dbReference type="Ensembl" id="ENSPMRT00000027120.1">
    <property type="protein sequence ID" value="ENSPMRP00000025550.1"/>
    <property type="gene ID" value="ENSPMRG00000016492.1"/>
</dbReference>
<evidence type="ECO:0000313" key="19">
    <source>
        <dbReference type="Ensembl" id="ENSPMRP00000025550.1"/>
    </source>
</evidence>
<dbReference type="GO" id="GO:0007596">
    <property type="term" value="P:blood coagulation"/>
    <property type="evidence" value="ECO:0007669"/>
    <property type="project" value="TreeGrafter"/>
</dbReference>
<evidence type="ECO:0000256" key="9">
    <source>
        <dbReference type="ARBA" id="ARBA00022825"/>
    </source>
</evidence>
<evidence type="ECO:0000256" key="3">
    <source>
        <dbReference type="ARBA" id="ARBA00022525"/>
    </source>
</evidence>
<dbReference type="PROSITE" id="PS00134">
    <property type="entry name" value="TRYPSIN_HIS"/>
    <property type="match status" value="1"/>
</dbReference>
<comment type="subcellular location">
    <subcellularLocation>
        <location evidence="1">Secreted</location>
    </subcellularLocation>
</comment>
<evidence type="ECO:0000256" key="4">
    <source>
        <dbReference type="ARBA" id="ARBA00022536"/>
    </source>
</evidence>
<protein>
    <submittedName>
        <fullName evidence="19">HGF activator</fullName>
    </submittedName>
</protein>
<dbReference type="OMA" id="ETRYEYF"/>
<dbReference type="PROSITE" id="PS50240">
    <property type="entry name" value="TRYPSIN_DOM"/>
    <property type="match status" value="1"/>
</dbReference>
<gene>
    <name evidence="19" type="primary">HGFAC</name>
</gene>
<dbReference type="Gene3D" id="2.40.10.10">
    <property type="entry name" value="Trypsin-like serine proteases"/>
    <property type="match status" value="1"/>
</dbReference>
<dbReference type="PANTHER" id="PTHR24264">
    <property type="entry name" value="TRYPSIN-RELATED"/>
    <property type="match status" value="1"/>
</dbReference>
<dbReference type="InterPro" id="IPR000742">
    <property type="entry name" value="EGF"/>
</dbReference>
<keyword evidence="20" id="KW-1185">Reference proteome</keyword>
<dbReference type="InterPro" id="IPR000083">
    <property type="entry name" value="Fibronectin_type1"/>
</dbReference>